<dbReference type="InterPro" id="IPR003593">
    <property type="entry name" value="AAA+_ATPase"/>
</dbReference>
<dbReference type="Gene3D" id="3.40.50.300">
    <property type="entry name" value="P-loop containing nucleotide triphosphate hydrolases"/>
    <property type="match status" value="1"/>
</dbReference>
<dbReference type="AlphaFoldDB" id="A0A523QIP2"/>
<dbReference type="SMART" id="SM00382">
    <property type="entry name" value="AAA"/>
    <property type="match status" value="1"/>
</dbReference>
<name>A0A523QIP2_UNCAE</name>
<dbReference type="Pfam" id="PF00005">
    <property type="entry name" value="ABC_tran"/>
    <property type="match status" value="1"/>
</dbReference>
<dbReference type="Gene3D" id="2.40.50.100">
    <property type="match status" value="1"/>
</dbReference>
<gene>
    <name evidence="5" type="ORF">E3J95_04440</name>
</gene>
<dbReference type="Gene3D" id="2.40.50.140">
    <property type="entry name" value="Nucleic acid-binding proteins"/>
    <property type="match status" value="1"/>
</dbReference>
<protein>
    <submittedName>
        <fullName evidence="5">ABC transporter ATP-binding protein</fullName>
    </submittedName>
</protein>
<feature type="domain" description="ABC transporter" evidence="4">
    <location>
        <begin position="4"/>
        <end position="235"/>
    </location>
</feature>
<dbReference type="InterPro" id="IPR040582">
    <property type="entry name" value="OB_MalK-like"/>
</dbReference>
<dbReference type="PROSITE" id="PS50893">
    <property type="entry name" value="ABC_TRANSPORTER_2"/>
    <property type="match status" value="1"/>
</dbReference>
<dbReference type="Pfam" id="PF17912">
    <property type="entry name" value="OB_MalK"/>
    <property type="match status" value="1"/>
</dbReference>
<evidence type="ECO:0000259" key="4">
    <source>
        <dbReference type="PROSITE" id="PS50893"/>
    </source>
</evidence>
<evidence type="ECO:0000313" key="6">
    <source>
        <dbReference type="Proteomes" id="UP000320781"/>
    </source>
</evidence>
<dbReference type="Proteomes" id="UP000320781">
    <property type="component" value="Unassembled WGS sequence"/>
</dbReference>
<dbReference type="InterPro" id="IPR047641">
    <property type="entry name" value="ABC_transpr_MalK/UgpC-like"/>
</dbReference>
<organism evidence="5 6">
    <name type="scientific">Aerophobetes bacterium</name>
    <dbReference type="NCBI Taxonomy" id="2030807"/>
    <lineage>
        <taxon>Bacteria</taxon>
        <taxon>Candidatus Aerophobota</taxon>
    </lineage>
</organism>
<dbReference type="EMBL" id="SOKU01000217">
    <property type="protein sequence ID" value="TES85423.1"/>
    <property type="molecule type" value="Genomic_DNA"/>
</dbReference>
<comment type="caution">
    <text evidence="5">The sequence shown here is derived from an EMBL/GenBank/DDBJ whole genome shotgun (WGS) entry which is preliminary data.</text>
</comment>
<evidence type="ECO:0000313" key="5">
    <source>
        <dbReference type="EMBL" id="TES85423.1"/>
    </source>
</evidence>
<dbReference type="InterPro" id="IPR027417">
    <property type="entry name" value="P-loop_NTPase"/>
</dbReference>
<dbReference type="GO" id="GO:0005524">
    <property type="term" value="F:ATP binding"/>
    <property type="evidence" value="ECO:0007669"/>
    <property type="project" value="UniProtKB-KW"/>
</dbReference>
<keyword evidence="2" id="KW-0547">Nucleotide-binding</keyword>
<dbReference type="InterPro" id="IPR012340">
    <property type="entry name" value="NA-bd_OB-fold"/>
</dbReference>
<accession>A0A523QIP2</accession>
<dbReference type="InterPro" id="IPR008995">
    <property type="entry name" value="Mo/tungstate-bd_C_term_dom"/>
</dbReference>
<evidence type="ECO:0000256" key="3">
    <source>
        <dbReference type="ARBA" id="ARBA00022840"/>
    </source>
</evidence>
<evidence type="ECO:0000256" key="1">
    <source>
        <dbReference type="ARBA" id="ARBA00022448"/>
    </source>
</evidence>
<dbReference type="GO" id="GO:0016887">
    <property type="term" value="F:ATP hydrolysis activity"/>
    <property type="evidence" value="ECO:0007669"/>
    <property type="project" value="InterPro"/>
</dbReference>
<keyword evidence="3 5" id="KW-0067">ATP-binding</keyword>
<sequence>MSRVDAKGIWKIYEGGIEAVKDATFHCENGEFVAILGPSGCGKSSTLRMIAGLEEITKGELLFDGKLVNHLSPRERNIALAFETYALYAPLTIYENIAFPLKARALKKSEVDRKVKRIAEMLDLTDVLRRKPAHLSGGQQQRVSLARALVRDPNVSLLDEPLSHMDQRVRVVLRARIRRIHDELEDTTIYVTHDQEEAISLADRIIVMNVGIIQQTGTGDDLWNHPVNKFVAGFLGEPAMNFLEGKIDKPKEVSVAGGKGRTTFQLSGEIDKRYVGSPVTLGIRPQKILISSQKKEDKLIPSLVEVIEPLGESKILTVKLDDTELKIATSIEVEAEVGKTIWLEFRPEDIHVFDKETENSLIKNLEGKE</sequence>
<dbReference type="PANTHER" id="PTHR43875:SF1">
    <property type="entry name" value="OSMOPROTECTIVE COMPOUNDS UPTAKE ATP-BINDING PROTEIN GGTA"/>
    <property type="match status" value="1"/>
</dbReference>
<evidence type="ECO:0000256" key="2">
    <source>
        <dbReference type="ARBA" id="ARBA00022741"/>
    </source>
</evidence>
<dbReference type="GO" id="GO:0055052">
    <property type="term" value="C:ATP-binding cassette (ABC) transporter complex, substrate-binding subunit-containing"/>
    <property type="evidence" value="ECO:0007669"/>
    <property type="project" value="TreeGrafter"/>
</dbReference>
<dbReference type="PROSITE" id="PS00211">
    <property type="entry name" value="ABC_TRANSPORTER_1"/>
    <property type="match status" value="1"/>
</dbReference>
<dbReference type="PANTHER" id="PTHR43875">
    <property type="entry name" value="MALTODEXTRIN IMPORT ATP-BINDING PROTEIN MSMX"/>
    <property type="match status" value="1"/>
</dbReference>
<dbReference type="InterPro" id="IPR017871">
    <property type="entry name" value="ABC_transporter-like_CS"/>
</dbReference>
<dbReference type="InterPro" id="IPR003439">
    <property type="entry name" value="ABC_transporter-like_ATP-bd"/>
</dbReference>
<reference evidence="5 6" key="1">
    <citation type="submission" date="2019-03" db="EMBL/GenBank/DDBJ databases">
        <title>Metabolic potential of uncultured bacteria and archaea associated with petroleum seepage in deep-sea sediments.</title>
        <authorList>
            <person name="Dong X."/>
            <person name="Hubert C."/>
        </authorList>
    </citation>
    <scope>NUCLEOTIDE SEQUENCE [LARGE SCALE GENOMIC DNA]</scope>
    <source>
        <strain evidence="5">E44_bin92</strain>
    </source>
</reference>
<dbReference type="GO" id="GO:0140359">
    <property type="term" value="F:ABC-type transporter activity"/>
    <property type="evidence" value="ECO:0007669"/>
    <property type="project" value="UniProtKB-ARBA"/>
</dbReference>
<dbReference type="FunFam" id="3.40.50.300:FF:000042">
    <property type="entry name" value="Maltose/maltodextrin ABC transporter, ATP-binding protein"/>
    <property type="match status" value="1"/>
</dbReference>
<dbReference type="SUPFAM" id="SSF50331">
    <property type="entry name" value="MOP-like"/>
    <property type="match status" value="1"/>
</dbReference>
<keyword evidence="1" id="KW-0813">Transport</keyword>
<proteinExistence type="predicted"/>
<dbReference type="SUPFAM" id="SSF52540">
    <property type="entry name" value="P-loop containing nucleoside triphosphate hydrolases"/>
    <property type="match status" value="1"/>
</dbReference>